<keyword evidence="4" id="KW-1185">Reference proteome</keyword>
<evidence type="ECO:0000313" key="4">
    <source>
        <dbReference type="Proteomes" id="UP000283530"/>
    </source>
</evidence>
<comment type="caution">
    <text evidence="3">The sequence shown here is derived from an EMBL/GenBank/DDBJ whole genome shotgun (WGS) entry which is preliminary data.</text>
</comment>
<feature type="domain" description="Sieve element occlusion C-terminal" evidence="2">
    <location>
        <begin position="1110"/>
        <end position="1338"/>
    </location>
</feature>
<proteinExistence type="predicted"/>
<dbReference type="Proteomes" id="UP000283530">
    <property type="component" value="Unassembled WGS sequence"/>
</dbReference>
<feature type="domain" description="Sieve element occlusion N-terminal" evidence="1">
    <location>
        <begin position="679"/>
        <end position="951"/>
    </location>
</feature>
<evidence type="ECO:0000259" key="1">
    <source>
        <dbReference type="Pfam" id="PF14576"/>
    </source>
</evidence>
<dbReference type="STRING" id="337451.A0A3S4N9I6"/>
<dbReference type="InterPro" id="IPR027944">
    <property type="entry name" value="SEO_C"/>
</dbReference>
<dbReference type="InterPro" id="IPR027942">
    <property type="entry name" value="SEO_N"/>
</dbReference>
<evidence type="ECO:0000259" key="2">
    <source>
        <dbReference type="Pfam" id="PF14577"/>
    </source>
</evidence>
<dbReference type="Pfam" id="PF14576">
    <property type="entry name" value="SEO_N"/>
    <property type="match status" value="2"/>
</dbReference>
<dbReference type="EMBL" id="QPKB01000001">
    <property type="protein sequence ID" value="RWR74305.1"/>
    <property type="molecule type" value="Genomic_DNA"/>
</dbReference>
<dbReference type="InterPro" id="IPR039299">
    <property type="entry name" value="SEOA"/>
</dbReference>
<dbReference type="PANTHER" id="PTHR33232">
    <property type="entry name" value="PROTEIN SIEVE ELEMENT OCCLUSION B-LIKE"/>
    <property type="match status" value="1"/>
</dbReference>
<reference evidence="3 4" key="1">
    <citation type="journal article" date="2019" name="Nat. Plants">
        <title>Stout camphor tree genome fills gaps in understanding of flowering plant genome evolution.</title>
        <authorList>
            <person name="Chaw S.M."/>
            <person name="Liu Y.C."/>
            <person name="Wu Y.W."/>
            <person name="Wang H.Y."/>
            <person name="Lin C.I."/>
            <person name="Wu C.S."/>
            <person name="Ke H.M."/>
            <person name="Chang L.Y."/>
            <person name="Hsu C.Y."/>
            <person name="Yang H.T."/>
            <person name="Sudianto E."/>
            <person name="Hsu M.H."/>
            <person name="Wu K.P."/>
            <person name="Wang L.N."/>
            <person name="Leebens-Mack J.H."/>
            <person name="Tsai I.J."/>
        </authorList>
    </citation>
    <scope>NUCLEOTIDE SEQUENCE [LARGE SCALE GENOMIC DNA]</scope>
    <source>
        <strain evidence="4">cv. Chaw 1501</strain>
        <tissue evidence="3">Young leaves</tissue>
    </source>
</reference>
<dbReference type="PANTHER" id="PTHR33232:SF20">
    <property type="entry name" value="PROTEIN SIEVE ELEMENT OCCLUSION B-LIKE"/>
    <property type="match status" value="1"/>
</dbReference>
<dbReference type="OrthoDB" id="10355596at2759"/>
<feature type="domain" description="Sieve element occlusion N-terminal" evidence="1">
    <location>
        <begin position="14"/>
        <end position="286"/>
    </location>
</feature>
<organism evidence="3 4">
    <name type="scientific">Cinnamomum micranthum f. kanehirae</name>
    <dbReference type="NCBI Taxonomy" id="337451"/>
    <lineage>
        <taxon>Eukaryota</taxon>
        <taxon>Viridiplantae</taxon>
        <taxon>Streptophyta</taxon>
        <taxon>Embryophyta</taxon>
        <taxon>Tracheophyta</taxon>
        <taxon>Spermatophyta</taxon>
        <taxon>Magnoliopsida</taxon>
        <taxon>Magnoliidae</taxon>
        <taxon>Laurales</taxon>
        <taxon>Lauraceae</taxon>
        <taxon>Cinnamomum</taxon>
    </lineage>
</organism>
<dbReference type="GO" id="GO:0010088">
    <property type="term" value="P:phloem development"/>
    <property type="evidence" value="ECO:0007669"/>
    <property type="project" value="InterPro"/>
</dbReference>
<feature type="domain" description="Sieve element occlusion C-terminal" evidence="2">
    <location>
        <begin position="446"/>
        <end position="668"/>
    </location>
</feature>
<dbReference type="Pfam" id="PF14577">
    <property type="entry name" value="SEO_C"/>
    <property type="match status" value="2"/>
</dbReference>
<sequence length="1340" mass="151438">MSKEATPKMQTILDDQKMMQQILATHSPDASLVVDENALLTIANDILHQCNSTVLLDPKADSKVPEDKTHQQVISEELTLIIHKIGCELSCNYSGEGDVKTITLAVFNILVKYSWDAKVVLVLSAFAVCFGEFYLLSQLHATNPLAKSVILLKPLPDISERESLIHSLLEVVIDVTKCIISLTSLPSQYISRDQTPLSEAVTSIPNAVYCAVKSTVACASESIGLINIVHEYMTSIAEVRKKLTDLTQKLRNIHEQMTQQLDLCYKYIDEQKSNEGYNNIKRAMESDHEDNVFILKAMIQSSDDQPLFDGVNKKRVSLDVLKGKILIMFISYNDISDEEIKEIVQKIDKPEKQYDVVWLPIIDNSIESTEIKQEELTQKASLMPWYSLHPSSSLEPTAIKYIKEVLHFEKKPLFVVLNSQGKVVNPNAHHMMMIWGSDAFPFETQREETLWKNATWSLGFLIDGIDDSIKEMWEKEGSFICFYGGEDIEWIRNFTSSLKDAAKGAGVTIEMIYVGKKNIETIKKENISNYWDDQQKRKQFRARLESIWYSKMQHGQSIENDTILKDITVLLCSDGSGKGWTMIGDGTNDLVIAKGNIILECLSQFHTLKVNIPGESFISTLNKGIKEVQKSMSKDPNHKHCNDLVLPNTNGIIQENMVCVDCSRPMENGVEGDNMASTMDDKKVMQQIFSTHSPDASLVVDENALLSIVEDILHHTTPTAFRDATTNSEVVESKVHQQGVSEALALTIHKIGCELSCSCSGGDVKAITLAVFNSLVKYAWDAKVALVLSAFAVSYGEFSILSQLHASNPIAKSVILLKPLPDISERESLISSLLEVVIDLTKSVIELHDLPSQYISRDKPPLSEALTHIPIAAYWAIRSIVTCASQSIGLINISHEYVTPIVEVRKKLTDLTQTLKNCHGHLTNQLVLCRKHIDDQINNEAYYNLVRLMESKNDDNIKILKELIHTKDEQPLFDGVNKRKVSVNVLKGKTVILFISYLDISDQEIKEIIQKSTKTQRQYEVVWLPIIDKSVASTDIKNEILRKSSMMPWYSLHHSLLPQPAVIRYIKEKWHFEKKPLLVVFNAQGVVVNLNAYHMIITWGNEAFPFNTEREETLWKEAPWSLHFLVDETDVDKERWVKEGSIVCLYGGEDIDWIKKFTTTMKEVAKGAGIALELIYVGKKQAETVIKENLSKYWDDQPKIKRFRDRLESIWYSKMRHGRSISNDKIMKDVMMLLSSDGSGQGWTVIGHGSKDVVIANGKVIMDCLSQFQNLKVKTTSESFIGTLNNVIKEVQNTISRDPVHKHCNHLTLPSTTGIIPENMVCVDCNRPMEKYIMYKCCIE</sequence>
<accession>A0A3S4N9I6</accession>
<name>A0A3S4N9I6_9MAGN</name>
<evidence type="ECO:0000313" key="3">
    <source>
        <dbReference type="EMBL" id="RWR74305.1"/>
    </source>
</evidence>
<protein>
    <submittedName>
        <fullName evidence="3">Protein SIEVE ELEMENT OCCLUSION B-like protein isoform X1</fullName>
    </submittedName>
</protein>
<gene>
    <name evidence="3" type="ORF">CKAN_00263000</name>
</gene>